<dbReference type="PANTHER" id="PTHR41294">
    <property type="entry name" value="CADMIUM-INDUCED PROTEIN CADI"/>
    <property type="match status" value="1"/>
</dbReference>
<dbReference type="InterPro" id="IPR052393">
    <property type="entry name" value="Cadmium-induced_rsp"/>
</dbReference>
<dbReference type="Pfam" id="PF00903">
    <property type="entry name" value="Glyoxalase"/>
    <property type="match status" value="1"/>
</dbReference>
<dbReference type="CDD" id="cd07252">
    <property type="entry name" value="BphC1-RGP6_N_like"/>
    <property type="match status" value="1"/>
</dbReference>
<protein>
    <submittedName>
        <fullName evidence="3">3,4-dihydroxy-9,10-secoandrosta-1,3, 5(10)-triene-9,17-dione 4,5-dioxygenase</fullName>
    </submittedName>
</protein>
<dbReference type="PROSITE" id="PS51819">
    <property type="entry name" value="VOC"/>
    <property type="match status" value="2"/>
</dbReference>
<dbReference type="GO" id="GO:0004462">
    <property type="term" value="F:lactoylglutathione lyase activity"/>
    <property type="evidence" value="ECO:0007669"/>
    <property type="project" value="InterPro"/>
</dbReference>
<dbReference type="SUPFAM" id="SSF54593">
    <property type="entry name" value="Glyoxalase/Bleomycin resistance protein/Dihydroxybiphenyl dioxygenase"/>
    <property type="match status" value="1"/>
</dbReference>
<dbReference type="GO" id="GO:0046872">
    <property type="term" value="F:metal ion binding"/>
    <property type="evidence" value="ECO:0007669"/>
    <property type="project" value="UniProtKB-KW"/>
</dbReference>
<reference evidence="3 4" key="1">
    <citation type="submission" date="2017-12" db="EMBL/GenBank/DDBJ databases">
        <title>Sequencing the genomes of 1000 Actinobacteria strains.</title>
        <authorList>
            <person name="Klenk H.-P."/>
        </authorList>
    </citation>
    <scope>NUCLEOTIDE SEQUENCE [LARGE SCALE GENOMIC DNA]</scope>
    <source>
        <strain evidence="3 4">DSM 45165</strain>
    </source>
</reference>
<dbReference type="InterPro" id="IPR037523">
    <property type="entry name" value="VOC_core"/>
</dbReference>
<dbReference type="AlphaFoldDB" id="A0A2N3WUQ3"/>
<dbReference type="EMBL" id="PJMY01000003">
    <property type="protein sequence ID" value="PKV97593.1"/>
    <property type="molecule type" value="Genomic_DNA"/>
</dbReference>
<evidence type="ECO:0000259" key="2">
    <source>
        <dbReference type="PROSITE" id="PS51819"/>
    </source>
</evidence>
<keyword evidence="1" id="KW-0479">Metal-binding</keyword>
<sequence>MAVRPGRRMLLLSSTKEEIMTVTALGYVGVRTEAPREWAGYAEVFGLRPEQDGSGAVRLRADERAQRIVVEAGQPGLGYLGWEVPDGDALEAMGNRLDDAGVRLREGSADELDRRCVDRLLWCVDPSGNRVEFATPVARSDRGFEPAAGMAGFVTGELGVGHVALYVSDLDASLQFYRDVMGLRISEEIPEIGAAFLRAGGRHHSLVLFDVGITGIDHLFVQAESIHDLGRAMDTARHAGVDQPVALGYHPPDGTVSAYFSSPSRFRLEYGWGGRTVDDTWVPGSCDDTPWGHEGLLDSIHEALAAGGRLGVPVVEATR</sequence>
<comment type="caution">
    <text evidence="3">The sequence shown here is derived from an EMBL/GenBank/DDBJ whole genome shotgun (WGS) entry which is preliminary data.</text>
</comment>
<feature type="domain" description="VOC" evidence="2">
    <location>
        <begin position="159"/>
        <end position="273"/>
    </location>
</feature>
<keyword evidence="4" id="KW-1185">Reference proteome</keyword>
<accession>A0A2N3WUQ3</accession>
<evidence type="ECO:0000313" key="3">
    <source>
        <dbReference type="EMBL" id="PKV97593.1"/>
    </source>
</evidence>
<evidence type="ECO:0000313" key="4">
    <source>
        <dbReference type="Proteomes" id="UP000233750"/>
    </source>
</evidence>
<dbReference type="Gene3D" id="3.10.180.10">
    <property type="entry name" value="2,3-Dihydroxybiphenyl 1,2-Dioxygenase, domain 1"/>
    <property type="match status" value="2"/>
</dbReference>
<dbReference type="InterPro" id="IPR029068">
    <property type="entry name" value="Glyas_Bleomycin-R_OHBP_Dase"/>
</dbReference>
<evidence type="ECO:0000256" key="1">
    <source>
        <dbReference type="ARBA" id="ARBA00022723"/>
    </source>
</evidence>
<dbReference type="PANTHER" id="PTHR41294:SF1">
    <property type="entry name" value="CADMIUM-INDUCED PROTEIN CADI"/>
    <property type="match status" value="1"/>
</dbReference>
<dbReference type="PROSITE" id="PS00934">
    <property type="entry name" value="GLYOXALASE_I_1"/>
    <property type="match status" value="1"/>
</dbReference>
<dbReference type="Pfam" id="PF22632">
    <property type="entry name" value="BphC_D1"/>
    <property type="match status" value="1"/>
</dbReference>
<gene>
    <name evidence="3" type="ORF">ATK30_8578</name>
</gene>
<dbReference type="Proteomes" id="UP000233750">
    <property type="component" value="Unassembled WGS sequence"/>
</dbReference>
<dbReference type="InterPro" id="IPR004360">
    <property type="entry name" value="Glyas_Fos-R_dOase_dom"/>
</dbReference>
<feature type="domain" description="VOC" evidence="2">
    <location>
        <begin position="24"/>
        <end position="136"/>
    </location>
</feature>
<dbReference type="GO" id="GO:0046686">
    <property type="term" value="P:response to cadmium ion"/>
    <property type="evidence" value="ECO:0007669"/>
    <property type="project" value="TreeGrafter"/>
</dbReference>
<name>A0A2N3WUQ3_9PSEU</name>
<dbReference type="InterPro" id="IPR018146">
    <property type="entry name" value="Glyoxalase_1_CS"/>
</dbReference>
<proteinExistence type="predicted"/>
<organism evidence="3 4">
    <name type="scientific">Amycolatopsis echigonensis</name>
    <dbReference type="NCBI Taxonomy" id="2576905"/>
    <lineage>
        <taxon>Bacteria</taxon>
        <taxon>Bacillati</taxon>
        <taxon>Actinomycetota</taxon>
        <taxon>Actinomycetes</taxon>
        <taxon>Pseudonocardiales</taxon>
        <taxon>Pseudonocardiaceae</taxon>
        <taxon>Amycolatopsis</taxon>
    </lineage>
</organism>